<reference evidence="1" key="1">
    <citation type="submission" date="2018-05" db="EMBL/GenBank/DDBJ databases">
        <authorList>
            <person name="Lanie J.A."/>
            <person name="Ng W.-L."/>
            <person name="Kazmierczak K.M."/>
            <person name="Andrzejewski T.M."/>
            <person name="Davidsen T.M."/>
            <person name="Wayne K.J."/>
            <person name="Tettelin H."/>
            <person name="Glass J.I."/>
            <person name="Rusch D."/>
            <person name="Podicherti R."/>
            <person name="Tsui H.-C.T."/>
            <person name="Winkler M.E."/>
        </authorList>
    </citation>
    <scope>NUCLEOTIDE SEQUENCE</scope>
</reference>
<organism evidence="1">
    <name type="scientific">marine metagenome</name>
    <dbReference type="NCBI Taxonomy" id="408172"/>
    <lineage>
        <taxon>unclassified sequences</taxon>
        <taxon>metagenomes</taxon>
        <taxon>ecological metagenomes</taxon>
    </lineage>
</organism>
<feature type="non-terminal residue" evidence="1">
    <location>
        <position position="1"/>
    </location>
</feature>
<dbReference type="EMBL" id="UINC01215321">
    <property type="protein sequence ID" value="SVE40951.1"/>
    <property type="molecule type" value="Genomic_DNA"/>
</dbReference>
<sequence>KTKSKMKTFELIREEQQQLEEAALREYVREGEKFAKATAKALGITVYEFSKTILKTIVKNPINSLVAAGFLAAYSLAPNATLTTVKGAWYGLMRLIVSPIYSHFNPLYTPIKSPWGRILTGPADGWEPVDQIIDGIGIGVLSIGGLMIALYGKEVGTKVNRAWNKSMEKSNIRAAKKADKKAVKALGKLITEK</sequence>
<name>A0A383D9A8_9ZZZZ</name>
<protein>
    <submittedName>
        <fullName evidence="1">Uncharacterized protein</fullName>
    </submittedName>
</protein>
<accession>A0A383D9A8</accession>
<dbReference type="AlphaFoldDB" id="A0A383D9A8"/>
<evidence type="ECO:0000313" key="1">
    <source>
        <dbReference type="EMBL" id="SVE40951.1"/>
    </source>
</evidence>
<gene>
    <name evidence="1" type="ORF">METZ01_LOCUS493805</name>
</gene>
<proteinExistence type="predicted"/>